<dbReference type="InterPro" id="IPR051206">
    <property type="entry name" value="NAMLAA_amidase_2"/>
</dbReference>
<dbReference type="InterPro" id="IPR036366">
    <property type="entry name" value="PGBDSf"/>
</dbReference>
<reference evidence="7 8" key="1">
    <citation type="submission" date="2021-01" db="EMBL/GenBank/DDBJ databases">
        <title>Genome public.</title>
        <authorList>
            <person name="Liu C."/>
            <person name="Sun Q."/>
        </authorList>
    </citation>
    <scope>NUCLEOTIDE SEQUENCE [LARGE SCALE GENOMIC DNA]</scope>
    <source>
        <strain evidence="7 8">YIM B02515</strain>
    </source>
</reference>
<comment type="similarity">
    <text evidence="2">Belongs to the N-acetylmuramoyl-L-alanine amidase 2 family.</text>
</comment>
<comment type="catalytic activity">
    <reaction evidence="1">
        <text>Hydrolyzes the link between N-acetylmuramoyl residues and L-amino acid residues in certain cell-wall glycopeptides.</text>
        <dbReference type="EC" id="3.5.1.28"/>
    </reaction>
</comment>
<evidence type="ECO:0000256" key="4">
    <source>
        <dbReference type="ARBA" id="ARBA00022801"/>
    </source>
</evidence>
<dbReference type="EMBL" id="JAESWC010000002">
    <property type="protein sequence ID" value="MBL4935761.1"/>
    <property type="molecule type" value="Genomic_DNA"/>
</dbReference>
<name>A0ABS1T8T9_9CLOT</name>
<dbReference type="SUPFAM" id="SSF55846">
    <property type="entry name" value="N-acetylmuramoyl-L-alanine amidase-like"/>
    <property type="match status" value="1"/>
</dbReference>
<evidence type="ECO:0000256" key="1">
    <source>
        <dbReference type="ARBA" id="ARBA00001561"/>
    </source>
</evidence>
<dbReference type="InterPro" id="IPR036505">
    <property type="entry name" value="Amidase/PGRP_sf"/>
</dbReference>
<dbReference type="PANTHER" id="PTHR30417">
    <property type="entry name" value="N-ACETYLMURAMOYL-L-ALANINE AMIDASE AMID"/>
    <property type="match status" value="1"/>
</dbReference>
<keyword evidence="4" id="KW-0378">Hydrolase</keyword>
<dbReference type="CDD" id="cd06583">
    <property type="entry name" value="PGRP"/>
    <property type="match status" value="1"/>
</dbReference>
<dbReference type="InterPro" id="IPR036365">
    <property type="entry name" value="PGBD-like_sf"/>
</dbReference>
<evidence type="ECO:0000256" key="3">
    <source>
        <dbReference type="ARBA" id="ARBA00011901"/>
    </source>
</evidence>
<dbReference type="Gene3D" id="1.10.101.10">
    <property type="entry name" value="PGBD-like superfamily/PGBD"/>
    <property type="match status" value="2"/>
</dbReference>
<dbReference type="SMART" id="SM00644">
    <property type="entry name" value="Ami_2"/>
    <property type="match status" value="1"/>
</dbReference>
<evidence type="ECO:0000256" key="5">
    <source>
        <dbReference type="ARBA" id="ARBA00023316"/>
    </source>
</evidence>
<keyword evidence="8" id="KW-1185">Reference proteome</keyword>
<protein>
    <recommendedName>
        <fullName evidence="3">N-acetylmuramoyl-L-alanine amidase</fullName>
        <ecNumber evidence="3">3.5.1.28</ecNumber>
    </recommendedName>
</protein>
<comment type="caution">
    <text evidence="7">The sequence shown here is derived from an EMBL/GenBank/DDBJ whole genome shotgun (WGS) entry which is preliminary data.</text>
</comment>
<dbReference type="EC" id="3.5.1.28" evidence="3"/>
<evidence type="ECO:0000313" key="8">
    <source>
        <dbReference type="Proteomes" id="UP000632377"/>
    </source>
</evidence>
<dbReference type="PANTHER" id="PTHR30417:SF1">
    <property type="entry name" value="N-ACETYLMURAMOYL-L-ALANINE AMIDASE AMID"/>
    <property type="match status" value="1"/>
</dbReference>
<dbReference type="InterPro" id="IPR002502">
    <property type="entry name" value="Amidase_domain"/>
</dbReference>
<feature type="domain" description="N-acetylmuramoyl-L-alanine amidase" evidence="6">
    <location>
        <begin position="14"/>
        <end position="144"/>
    </location>
</feature>
<dbReference type="Proteomes" id="UP000632377">
    <property type="component" value="Unassembled WGS sequence"/>
</dbReference>
<dbReference type="Pfam" id="PF01510">
    <property type="entry name" value="Amidase_2"/>
    <property type="match status" value="1"/>
</dbReference>
<gene>
    <name evidence="7" type="ORF">JK636_08320</name>
</gene>
<keyword evidence="5" id="KW-0961">Cell wall biogenesis/degradation</keyword>
<evidence type="ECO:0000256" key="2">
    <source>
        <dbReference type="ARBA" id="ARBA00007553"/>
    </source>
</evidence>
<dbReference type="RefSeq" id="WP_202748352.1">
    <property type="nucleotide sequence ID" value="NZ_JAESWC010000002.1"/>
</dbReference>
<proteinExistence type="inferred from homology"/>
<evidence type="ECO:0000259" key="6">
    <source>
        <dbReference type="SMART" id="SM00644"/>
    </source>
</evidence>
<dbReference type="SUPFAM" id="SSF47090">
    <property type="entry name" value="PGBD-like"/>
    <property type="match status" value="2"/>
</dbReference>
<sequence>MEYEIKQRFISMNRSNQSLNAIGTVVHETADPGATDENEFNYFDSGRRGASAHAFVDYDSITQTIPWYEQAWHAGPIANRTRIGIELCHYDDEARFQEVWNRGVWLFAWVHVNIIKQTAITTENLMSHAEVTQRWHESTHMDPISYFAQFGKTVDDFRRDVQTMINSMTGDTEVVTVPTTDFPAPPQPEPSPGPSVDSGVLKLQKALNRLQIRDNREGALAEDGIQGRRTTEAIRRFQSICGISVDGIAGPQTFGAINSILAKPLISSGFRGIPVRYVQYRVGVSNDGIFGPDTRNAVITYQSSHGLSADGIVGPRTWASLIA</sequence>
<dbReference type="InterPro" id="IPR002477">
    <property type="entry name" value="Peptidoglycan-bd-like"/>
</dbReference>
<accession>A0ABS1T8T9</accession>
<evidence type="ECO:0000313" key="7">
    <source>
        <dbReference type="EMBL" id="MBL4935761.1"/>
    </source>
</evidence>
<organism evidence="7 8">
    <name type="scientific">Clostridium rhizosphaerae</name>
    <dbReference type="NCBI Taxonomy" id="2803861"/>
    <lineage>
        <taxon>Bacteria</taxon>
        <taxon>Bacillati</taxon>
        <taxon>Bacillota</taxon>
        <taxon>Clostridia</taxon>
        <taxon>Eubacteriales</taxon>
        <taxon>Clostridiaceae</taxon>
        <taxon>Clostridium</taxon>
    </lineage>
</organism>
<dbReference type="Gene3D" id="3.40.80.10">
    <property type="entry name" value="Peptidoglycan recognition protein-like"/>
    <property type="match status" value="1"/>
</dbReference>
<dbReference type="Pfam" id="PF01471">
    <property type="entry name" value="PG_binding_1"/>
    <property type="match status" value="2"/>
</dbReference>